<gene>
    <name evidence="2" type="ORF">M8C21_010758</name>
</gene>
<reference evidence="2" key="1">
    <citation type="submission" date="2022-06" db="EMBL/GenBank/DDBJ databases">
        <title>Uncovering the hologenomic basis of an extraordinary plant invasion.</title>
        <authorList>
            <person name="Bieker V.C."/>
            <person name="Martin M.D."/>
            <person name="Gilbert T."/>
            <person name="Hodgins K."/>
            <person name="Battlay P."/>
            <person name="Petersen B."/>
            <person name="Wilson J."/>
        </authorList>
    </citation>
    <scope>NUCLEOTIDE SEQUENCE</scope>
    <source>
        <strain evidence="2">AA19_3_7</strain>
        <tissue evidence="2">Leaf</tissue>
    </source>
</reference>
<evidence type="ECO:0000313" key="2">
    <source>
        <dbReference type="EMBL" id="KAI7739415.1"/>
    </source>
</evidence>
<evidence type="ECO:0000256" key="1">
    <source>
        <dbReference type="SAM" id="SignalP"/>
    </source>
</evidence>
<dbReference type="AlphaFoldDB" id="A0AAD5CE60"/>
<proteinExistence type="predicted"/>
<accession>A0AAD5CE60</accession>
<sequence>MAPSISSLAVISTMFIVLVFLSSMARSDNHMPLFNSPFSGNICDEVNCGKGNCSADNSKLFGTLDYSCMPAPPPSPPKPNNSSLFDRAIGSDCSRLGVRLLNDSSSNGSPSGNSNEGIRFLPGSFHWIGMITIIRHSSTLLSLIIIVMKSTVEEETALLMLLNHLVLSASVILDGVELGKT</sequence>
<comment type="caution">
    <text evidence="2">The sequence shown here is derived from an EMBL/GenBank/DDBJ whole genome shotgun (WGS) entry which is preliminary data.</text>
</comment>
<feature type="chain" id="PRO_5042068648" evidence="1">
    <location>
        <begin position="28"/>
        <end position="181"/>
    </location>
</feature>
<dbReference type="PANTHER" id="PTHR33881">
    <property type="entry name" value="NEUROGENIC LOCUS NOTCH-LIKE PROTEIN"/>
    <property type="match status" value="1"/>
</dbReference>
<dbReference type="EMBL" id="JAMZMK010008628">
    <property type="protein sequence ID" value="KAI7739415.1"/>
    <property type="molecule type" value="Genomic_DNA"/>
</dbReference>
<feature type="signal peptide" evidence="1">
    <location>
        <begin position="1"/>
        <end position="27"/>
    </location>
</feature>
<keyword evidence="1" id="KW-0732">Signal</keyword>
<feature type="non-terminal residue" evidence="2">
    <location>
        <position position="181"/>
    </location>
</feature>
<dbReference type="Proteomes" id="UP001206925">
    <property type="component" value="Unassembled WGS sequence"/>
</dbReference>
<dbReference type="PANTHER" id="PTHR33881:SF10">
    <property type="entry name" value="SLIT HOMOLOG 2 PROTEIN-LIKE"/>
    <property type="match status" value="1"/>
</dbReference>
<evidence type="ECO:0000313" key="3">
    <source>
        <dbReference type="Proteomes" id="UP001206925"/>
    </source>
</evidence>
<organism evidence="2 3">
    <name type="scientific">Ambrosia artemisiifolia</name>
    <name type="common">Common ragweed</name>
    <dbReference type="NCBI Taxonomy" id="4212"/>
    <lineage>
        <taxon>Eukaryota</taxon>
        <taxon>Viridiplantae</taxon>
        <taxon>Streptophyta</taxon>
        <taxon>Embryophyta</taxon>
        <taxon>Tracheophyta</taxon>
        <taxon>Spermatophyta</taxon>
        <taxon>Magnoliopsida</taxon>
        <taxon>eudicotyledons</taxon>
        <taxon>Gunneridae</taxon>
        <taxon>Pentapetalae</taxon>
        <taxon>asterids</taxon>
        <taxon>campanulids</taxon>
        <taxon>Asterales</taxon>
        <taxon>Asteraceae</taxon>
        <taxon>Asteroideae</taxon>
        <taxon>Heliantheae alliance</taxon>
        <taxon>Heliantheae</taxon>
        <taxon>Ambrosia</taxon>
    </lineage>
</organism>
<name>A0AAD5CE60_AMBAR</name>
<protein>
    <submittedName>
        <fullName evidence="2">Uncharacterized protein</fullName>
    </submittedName>
</protein>
<keyword evidence="3" id="KW-1185">Reference proteome</keyword>